<keyword evidence="4" id="KW-1185">Reference proteome</keyword>
<dbReference type="EMBL" id="JBGMEL010000008">
    <property type="protein sequence ID" value="MFA0790840.1"/>
    <property type="molecule type" value="Genomic_DNA"/>
</dbReference>
<sequence>MSISMLANYSLETLGAKFCIDNSWPLMVSALDSMPDKKYYNTMDYGAADGGTSLELWRRVFQKLGHKDIYHIANDLPASDLMMLSKNLNRLSSEFESLVVFMQPGSFYKHVAPRASLNLGLAATTMHWLSRMPGKLTEHIQANKVDGIQRKAFRKQSLNDFNRLLDLRAWEFEVGGQFILVDLAQDEAGHLLGNNDKDRDMFDTLFDIWTELYKAGEISKGVFDNAAFQNYYRTEEDVWQVLNMPHHRESWTVQEMSTKITSCPYRSKFDLDGNASEFSEGLMKTIRSWSEQTFRTSIIEHGENLAAINRLFEELQKRILGDPYKYSMDYVHHYIRLIRR</sequence>
<evidence type="ECO:0000313" key="4">
    <source>
        <dbReference type="Proteomes" id="UP001569414"/>
    </source>
</evidence>
<dbReference type="InterPro" id="IPR005299">
    <property type="entry name" value="MeTrfase_7"/>
</dbReference>
<evidence type="ECO:0000256" key="2">
    <source>
        <dbReference type="ARBA" id="ARBA00022842"/>
    </source>
</evidence>
<organism evidence="3 4">
    <name type="scientific">Microbulbifer echini</name>
    <dbReference type="NCBI Taxonomy" id="1529067"/>
    <lineage>
        <taxon>Bacteria</taxon>
        <taxon>Pseudomonadati</taxon>
        <taxon>Pseudomonadota</taxon>
        <taxon>Gammaproteobacteria</taxon>
        <taxon>Cellvibrionales</taxon>
        <taxon>Microbulbiferaceae</taxon>
        <taxon>Microbulbifer</taxon>
    </lineage>
</organism>
<keyword evidence="1" id="KW-0479">Metal-binding</keyword>
<dbReference type="Gene3D" id="3.40.50.150">
    <property type="entry name" value="Vaccinia Virus protein VP39"/>
    <property type="match status" value="1"/>
</dbReference>
<dbReference type="InterPro" id="IPR029063">
    <property type="entry name" value="SAM-dependent_MTases_sf"/>
</dbReference>
<dbReference type="RefSeq" id="WP_371843436.1">
    <property type="nucleotide sequence ID" value="NZ_JBGMEL010000008.1"/>
</dbReference>
<reference evidence="3 4" key="1">
    <citation type="submission" date="2024-08" db="EMBL/GenBank/DDBJ databases">
        <authorList>
            <person name="Ishaq N."/>
        </authorList>
    </citation>
    <scope>NUCLEOTIDE SEQUENCE [LARGE SCALE GENOMIC DNA]</scope>
    <source>
        <strain evidence="3 4">JCM 30400</strain>
    </source>
</reference>
<dbReference type="SUPFAM" id="SSF53335">
    <property type="entry name" value="S-adenosyl-L-methionine-dependent methyltransferases"/>
    <property type="match status" value="1"/>
</dbReference>
<comment type="caution">
    <text evidence="3">The sequence shown here is derived from an EMBL/GenBank/DDBJ whole genome shotgun (WGS) entry which is preliminary data.</text>
</comment>
<dbReference type="Pfam" id="PF03492">
    <property type="entry name" value="Methyltransf_7"/>
    <property type="match status" value="1"/>
</dbReference>
<keyword evidence="2" id="KW-0460">Magnesium</keyword>
<name>A0ABV4NNL1_9GAMM</name>
<evidence type="ECO:0000256" key="1">
    <source>
        <dbReference type="ARBA" id="ARBA00022723"/>
    </source>
</evidence>
<evidence type="ECO:0008006" key="5">
    <source>
        <dbReference type="Google" id="ProtNLM"/>
    </source>
</evidence>
<evidence type="ECO:0000313" key="3">
    <source>
        <dbReference type="EMBL" id="MFA0790840.1"/>
    </source>
</evidence>
<accession>A0ABV4NNL1</accession>
<dbReference type="InterPro" id="IPR042086">
    <property type="entry name" value="MeTrfase_capping"/>
</dbReference>
<dbReference type="Proteomes" id="UP001569414">
    <property type="component" value="Unassembled WGS sequence"/>
</dbReference>
<proteinExistence type="predicted"/>
<protein>
    <recommendedName>
        <fullName evidence="5">SAM dependent carboxyl methyltransferase</fullName>
    </recommendedName>
</protein>
<gene>
    <name evidence="3" type="ORF">ACCI51_09815</name>
</gene>
<dbReference type="PANTHER" id="PTHR31009">
    <property type="entry name" value="S-ADENOSYL-L-METHIONINE:CARBOXYL METHYLTRANSFERASE FAMILY PROTEIN"/>
    <property type="match status" value="1"/>
</dbReference>
<dbReference type="Gene3D" id="1.10.1200.270">
    <property type="entry name" value="Methyltransferase, alpha-helical capping domain"/>
    <property type="match status" value="1"/>
</dbReference>